<evidence type="ECO:0000313" key="3">
    <source>
        <dbReference type="EMBL" id="KAA8497405.1"/>
    </source>
</evidence>
<gene>
    <name evidence="3" type="ORF">FVE85_1134</name>
</gene>
<accession>A0A5J4Z279</accession>
<dbReference type="Gene3D" id="3.40.630.30">
    <property type="match status" value="1"/>
</dbReference>
<feature type="domain" description="N-acetyltransferase" evidence="2">
    <location>
        <begin position="143"/>
        <end position="284"/>
    </location>
</feature>
<dbReference type="GO" id="GO:0016747">
    <property type="term" value="F:acyltransferase activity, transferring groups other than amino-acyl groups"/>
    <property type="evidence" value="ECO:0007669"/>
    <property type="project" value="InterPro"/>
</dbReference>
<name>A0A5J4Z279_PORPP</name>
<dbReference type="Proteomes" id="UP000324585">
    <property type="component" value="Unassembled WGS sequence"/>
</dbReference>
<dbReference type="InterPro" id="IPR016181">
    <property type="entry name" value="Acyl_CoA_acyltransferase"/>
</dbReference>
<dbReference type="PANTHER" id="PTHR47489">
    <property type="entry name" value="ACYL-COA N-ACYLTRANSFERASES (NAT) SUPERFAMILY PROTEIN"/>
    <property type="match status" value="1"/>
</dbReference>
<dbReference type="InterPro" id="IPR000182">
    <property type="entry name" value="GNAT_dom"/>
</dbReference>
<evidence type="ECO:0000259" key="2">
    <source>
        <dbReference type="PROSITE" id="PS51186"/>
    </source>
</evidence>
<sequence>MATIWDLDRRRLRVAFIATAPSGARPVNSARCCGSRSTRRARNIAWPRRCEARTHGSARGQEHRPSSATTQGHSCRGELVVRTAEFKDLLRVSELLVASFEVVSPMFSGFVRAYFFRIAVLEYYIGILLRQLFQTHQRKVLVAEWREAQTTLAGTIELTTIDEDDAVLSYPFPLAEAFRSPLEPGFSSGPVDASRESGQKKSKRHDQKLPYMQNLAVDATVRRGGVGRALVQACEEIAQSQGHAALYLHYLETAETPGRFWTSLGYQSLARDNFTVPILRKLFGLEVRRFAGKRMR</sequence>
<feature type="region of interest" description="Disordered" evidence="1">
    <location>
        <begin position="52"/>
        <end position="74"/>
    </location>
</feature>
<dbReference type="AlphaFoldDB" id="A0A5J4Z279"/>
<dbReference type="EMBL" id="VRMN01000002">
    <property type="protein sequence ID" value="KAA8497405.1"/>
    <property type="molecule type" value="Genomic_DNA"/>
</dbReference>
<dbReference type="Pfam" id="PF13508">
    <property type="entry name" value="Acetyltransf_7"/>
    <property type="match status" value="1"/>
</dbReference>
<dbReference type="CDD" id="cd04301">
    <property type="entry name" value="NAT_SF"/>
    <property type="match status" value="1"/>
</dbReference>
<evidence type="ECO:0000313" key="4">
    <source>
        <dbReference type="Proteomes" id="UP000324585"/>
    </source>
</evidence>
<dbReference type="SUPFAM" id="SSF55729">
    <property type="entry name" value="Acyl-CoA N-acyltransferases (Nat)"/>
    <property type="match status" value="1"/>
</dbReference>
<organism evidence="3 4">
    <name type="scientific">Porphyridium purpureum</name>
    <name type="common">Red alga</name>
    <name type="synonym">Porphyridium cruentum</name>
    <dbReference type="NCBI Taxonomy" id="35688"/>
    <lineage>
        <taxon>Eukaryota</taxon>
        <taxon>Rhodophyta</taxon>
        <taxon>Bangiophyceae</taxon>
        <taxon>Porphyridiales</taxon>
        <taxon>Porphyridiaceae</taxon>
        <taxon>Porphyridium</taxon>
    </lineage>
</organism>
<dbReference type="PROSITE" id="PS51186">
    <property type="entry name" value="GNAT"/>
    <property type="match status" value="1"/>
</dbReference>
<feature type="compositionally biased region" description="Basic and acidic residues" evidence="1">
    <location>
        <begin position="52"/>
        <end position="65"/>
    </location>
</feature>
<evidence type="ECO:0000256" key="1">
    <source>
        <dbReference type="SAM" id="MobiDB-lite"/>
    </source>
</evidence>
<proteinExistence type="predicted"/>
<dbReference type="PANTHER" id="PTHR47489:SF2">
    <property type="entry name" value="GCN5-RELATED N-ACETYLTRANSFERASE 5, CHLOROPLASTIC"/>
    <property type="match status" value="1"/>
</dbReference>
<dbReference type="OrthoDB" id="2017234at2759"/>
<reference evidence="4" key="1">
    <citation type="journal article" date="2019" name="Nat. Commun.">
        <title>Expansion of phycobilisome linker gene families in mesophilic red algae.</title>
        <authorList>
            <person name="Lee J."/>
            <person name="Kim D."/>
            <person name="Bhattacharya D."/>
            <person name="Yoon H.S."/>
        </authorList>
    </citation>
    <scope>NUCLEOTIDE SEQUENCE [LARGE SCALE GENOMIC DNA]</scope>
    <source>
        <strain evidence="4">CCMP 1328</strain>
    </source>
</reference>
<comment type="caution">
    <text evidence="3">The sequence shown here is derived from an EMBL/GenBank/DDBJ whole genome shotgun (WGS) entry which is preliminary data.</text>
</comment>
<feature type="region of interest" description="Disordered" evidence="1">
    <location>
        <begin position="183"/>
        <end position="205"/>
    </location>
</feature>
<keyword evidence="4" id="KW-1185">Reference proteome</keyword>
<protein>
    <recommendedName>
        <fullName evidence="2">N-acetyltransferase domain-containing protein</fullName>
    </recommendedName>
</protein>